<protein>
    <recommendedName>
        <fullName evidence="1">Nucleotide-diphospho-sugar transferase domain-containing protein</fullName>
    </recommendedName>
</protein>
<dbReference type="Proteomes" id="UP000654075">
    <property type="component" value="Unassembled WGS sequence"/>
</dbReference>
<evidence type="ECO:0000313" key="5">
    <source>
        <dbReference type="Proteomes" id="UP000654075"/>
    </source>
</evidence>
<name>A0A813J9Q2_POLGL</name>
<evidence type="ECO:0000313" key="3">
    <source>
        <dbReference type="EMBL" id="CAE8673306.1"/>
    </source>
</evidence>
<dbReference type="EMBL" id="CAJNNV010011614">
    <property type="protein sequence ID" value="CAE8599920.1"/>
    <property type="molecule type" value="Genomic_DNA"/>
</dbReference>
<proteinExistence type="predicted"/>
<comment type="caution">
    <text evidence="3">The sequence shown here is derived from an EMBL/GenBank/DDBJ whole genome shotgun (WGS) entry which is preliminary data.</text>
</comment>
<organism evidence="3 4">
    <name type="scientific">Polarella glacialis</name>
    <name type="common">Dinoflagellate</name>
    <dbReference type="NCBI Taxonomy" id="89957"/>
    <lineage>
        <taxon>Eukaryota</taxon>
        <taxon>Sar</taxon>
        <taxon>Alveolata</taxon>
        <taxon>Dinophyceae</taxon>
        <taxon>Suessiales</taxon>
        <taxon>Suessiaceae</taxon>
        <taxon>Polarella</taxon>
    </lineage>
</organism>
<accession>A0A813J9Q2</accession>
<keyword evidence="5" id="KW-1185">Reference proteome</keyword>
<dbReference type="Proteomes" id="UP000626109">
    <property type="component" value="Unassembled WGS sequence"/>
</dbReference>
<dbReference type="OrthoDB" id="272672at2759"/>
<evidence type="ECO:0000313" key="4">
    <source>
        <dbReference type="Proteomes" id="UP000626109"/>
    </source>
</evidence>
<sequence>MATGADDEVKAWDASPEAPQVLGAEEHDLLPILAVTSKNYEHVFAFWESSLNLLNYPREKRHVADLGELQPPFGYCTVTWRSAIDQQLLEVTNWIRDHPGEYFLHTDTDIQFFPRFLETQGEWLRWMKEERLDMIFMRERTQVMPEMRVGEMNAGFYIVHCNDRTLRFWEKVLSDELAFPKMDGYPPYTDQYHVNRGLNHRRGAFPQEGAFGVRWATIPDYHCIWCAPECEEEIVLAAFHHAVNTQDKPQLLASVRGTVLAVQSCRGASQGPHELGVETYHERRIRELSRAVAAIRESQPNSISGSGSNVAAQHLLREAEALEGELRACDDRNRFVSCASCARRPAEWRDLVWSCEDGKGYCRSCWLQWYSADAPKSA</sequence>
<feature type="non-terminal residue" evidence="3">
    <location>
        <position position="378"/>
    </location>
</feature>
<evidence type="ECO:0000313" key="2">
    <source>
        <dbReference type="EMBL" id="CAE8599920.1"/>
    </source>
</evidence>
<dbReference type="AlphaFoldDB" id="A0A813J9Q2"/>
<reference evidence="3" key="1">
    <citation type="submission" date="2021-02" db="EMBL/GenBank/DDBJ databases">
        <authorList>
            <person name="Dougan E. K."/>
            <person name="Rhodes N."/>
            <person name="Thang M."/>
            <person name="Chan C."/>
        </authorList>
    </citation>
    <scope>NUCLEOTIDE SEQUENCE</scope>
</reference>
<gene>
    <name evidence="2" type="ORF">PGLA1383_LOCUS18260</name>
    <name evidence="3" type="ORF">PGLA2088_LOCUS18476</name>
</gene>
<dbReference type="EMBL" id="CAJNNW010024594">
    <property type="protein sequence ID" value="CAE8673306.1"/>
    <property type="molecule type" value="Genomic_DNA"/>
</dbReference>
<evidence type="ECO:0000259" key="1">
    <source>
        <dbReference type="Pfam" id="PF03407"/>
    </source>
</evidence>
<dbReference type="Pfam" id="PF03407">
    <property type="entry name" value="Nucleotid_trans"/>
    <property type="match status" value="1"/>
</dbReference>
<dbReference type="InterPro" id="IPR005069">
    <property type="entry name" value="Nucl-diP-sugar_transferase"/>
</dbReference>
<feature type="domain" description="Nucleotide-diphospho-sugar transferase" evidence="1">
    <location>
        <begin position="103"/>
        <end position="200"/>
    </location>
</feature>